<name>A0A5J9UYT4_9POAL</name>
<comment type="caution">
    <text evidence="2">The sequence shown here is derived from an EMBL/GenBank/DDBJ whole genome shotgun (WGS) entry which is preliminary data.</text>
</comment>
<evidence type="ECO:0000313" key="3">
    <source>
        <dbReference type="Proteomes" id="UP000324897"/>
    </source>
</evidence>
<dbReference type="Proteomes" id="UP000324897">
    <property type="component" value="Chromosome 1"/>
</dbReference>
<organism evidence="2 3">
    <name type="scientific">Eragrostis curvula</name>
    <name type="common">weeping love grass</name>
    <dbReference type="NCBI Taxonomy" id="38414"/>
    <lineage>
        <taxon>Eukaryota</taxon>
        <taxon>Viridiplantae</taxon>
        <taxon>Streptophyta</taxon>
        <taxon>Embryophyta</taxon>
        <taxon>Tracheophyta</taxon>
        <taxon>Spermatophyta</taxon>
        <taxon>Magnoliopsida</taxon>
        <taxon>Liliopsida</taxon>
        <taxon>Poales</taxon>
        <taxon>Poaceae</taxon>
        <taxon>PACMAD clade</taxon>
        <taxon>Chloridoideae</taxon>
        <taxon>Eragrostideae</taxon>
        <taxon>Eragrostidinae</taxon>
        <taxon>Eragrostis</taxon>
    </lineage>
</organism>
<sequence>MPAFSKQPATSSSSSRSSPLSRAASASSVRRFFCPHAPHPHRPRMSRPDLLALSPHPPQAPCPASRRPAPLSRGVASAAGLRNGSICHSLCFLPSNLEPLHRAPSAIGTCLRPRRSFAALPLLPRSQPADGRNQGSHSRGSKSTATAGKHLKELCSLILSRRWIHRSGWRRQIFSCILLFACTDWKLDTLLGQPFNINHLS</sequence>
<evidence type="ECO:0000256" key="1">
    <source>
        <dbReference type="SAM" id="MobiDB-lite"/>
    </source>
</evidence>
<accession>A0A5J9UYT4</accession>
<dbReference type="EMBL" id="RWGY01000011">
    <property type="protein sequence ID" value="TVU28257.1"/>
    <property type="molecule type" value="Genomic_DNA"/>
</dbReference>
<proteinExistence type="predicted"/>
<feature type="region of interest" description="Disordered" evidence="1">
    <location>
        <begin position="124"/>
        <end position="145"/>
    </location>
</feature>
<gene>
    <name evidence="2" type="ORF">EJB05_19768</name>
</gene>
<keyword evidence="3" id="KW-1185">Reference proteome</keyword>
<dbReference type="Gramene" id="TVU28257">
    <property type="protein sequence ID" value="TVU28257"/>
    <property type="gene ID" value="EJB05_19768"/>
</dbReference>
<feature type="non-terminal residue" evidence="2">
    <location>
        <position position="1"/>
    </location>
</feature>
<feature type="compositionally biased region" description="Low complexity" evidence="1">
    <location>
        <begin position="9"/>
        <end position="31"/>
    </location>
</feature>
<reference evidence="2 3" key="1">
    <citation type="journal article" date="2019" name="Sci. Rep.">
        <title>A high-quality genome of Eragrostis curvula grass provides insights into Poaceae evolution and supports new strategies to enhance forage quality.</title>
        <authorList>
            <person name="Carballo J."/>
            <person name="Santos B.A.C.M."/>
            <person name="Zappacosta D."/>
            <person name="Garbus I."/>
            <person name="Selva J.P."/>
            <person name="Gallo C.A."/>
            <person name="Diaz A."/>
            <person name="Albertini E."/>
            <person name="Caccamo M."/>
            <person name="Echenique V."/>
        </authorList>
    </citation>
    <scope>NUCLEOTIDE SEQUENCE [LARGE SCALE GENOMIC DNA]</scope>
    <source>
        <strain evidence="3">cv. Victoria</strain>
        <tissue evidence="2">Leaf</tissue>
    </source>
</reference>
<evidence type="ECO:0000313" key="2">
    <source>
        <dbReference type="EMBL" id="TVU28257.1"/>
    </source>
</evidence>
<protein>
    <submittedName>
        <fullName evidence="2">Uncharacterized protein</fullName>
    </submittedName>
</protein>
<feature type="region of interest" description="Disordered" evidence="1">
    <location>
        <begin position="1"/>
        <end position="75"/>
    </location>
</feature>
<dbReference type="AlphaFoldDB" id="A0A5J9UYT4"/>
<feature type="compositionally biased region" description="Polar residues" evidence="1">
    <location>
        <begin position="133"/>
        <end position="145"/>
    </location>
</feature>